<accession>A0ABS0I6S8</accession>
<organism evidence="1 2">
    <name type="scientific">Hymenobacter ruricola</name>
    <dbReference type="NCBI Taxonomy" id="2791023"/>
    <lineage>
        <taxon>Bacteria</taxon>
        <taxon>Pseudomonadati</taxon>
        <taxon>Bacteroidota</taxon>
        <taxon>Cytophagia</taxon>
        <taxon>Cytophagales</taxon>
        <taxon>Hymenobacteraceae</taxon>
        <taxon>Hymenobacter</taxon>
    </lineage>
</organism>
<evidence type="ECO:0000313" key="2">
    <source>
        <dbReference type="Proteomes" id="UP000618931"/>
    </source>
</evidence>
<keyword evidence="2" id="KW-1185">Reference proteome</keyword>
<name>A0ABS0I6S8_9BACT</name>
<comment type="caution">
    <text evidence="1">The sequence shown here is derived from an EMBL/GenBank/DDBJ whole genome shotgun (WGS) entry which is preliminary data.</text>
</comment>
<evidence type="ECO:0000313" key="1">
    <source>
        <dbReference type="EMBL" id="MBF9222676.1"/>
    </source>
</evidence>
<protein>
    <submittedName>
        <fullName evidence="1">Uncharacterized protein</fullName>
    </submittedName>
</protein>
<dbReference type="Proteomes" id="UP000618931">
    <property type="component" value="Unassembled WGS sequence"/>
</dbReference>
<proteinExistence type="predicted"/>
<sequence>MPAVLDDDTLKPLVTDLPLPAGQDYAALRAEGLRHLQRLSGLVWTDYNDHDPGVTLLEALCFALTDVSYRAALPMADLLAVPPLARADNRLLVPPHQAFANHPVTLDDYKKLVLDRFHGQVENAWVTLLPRDPGQPAAAAGHYRVALELYPEPPGEASPLGAPERARLLAQVQHTLNRNRNLGEVFGPAVLLNLHPVVVGGRFDLGPDQNSVTVLAELLHELSEVIDPSLETMRARDALRQHMAVEDIFSGPRVQNQLYVQSTFRPQTRQVVLGTLLRQTGLAGGLTGQYQVIDLQLYDGAPGADQTTAVEQLVFADNEVGSLDATESLRRLTLTRQGVPIVVDQQLVLRAYRKLVRTANQRRQGEGGPGQLRLPRRPGRYANLGRYSSVQRLLPTLYGVGEDGPLPDTSALGRAHIMQLKGYMLLFDQLLADFCAQLAHVGDFFSIASQPETYYSGLLYDVPHVAPLLPGTNISPDESWGWKDRRGTEAKWDAYKAQPRNAYRRSLAALAASNGPNLARRRDFLAHMLARFGYTVRLRHETLDAALGEEEAAVVGYEQLLAQLDQATYHRGAAWVPLPTAPGQPARGESGLELFLFLLAGVESLARKWARGEQLYLLERQVQLGTQPHPNTPPRLVVRGPAQHFTRVLDVLEGQRRRPDLLALGPDTLRLNVDSDHPHDIWEVTLAGAPPPPGGAPGIDSVAQRLLAFAADFDRQLERVCLLDHVVLEPLAAREPNSGLVPDEFYHCQATMLLPGYAYRYRTQPGPDGVRQPSANRATLERLIRQYAPAHVLVNMVWLDYPQMREWEHLYGVLAHTSDLLRADGLPERVTLAAAQLRARAFLEDLLAAGAAPVR</sequence>
<reference evidence="1 2" key="1">
    <citation type="submission" date="2020-11" db="EMBL/GenBank/DDBJ databases">
        <authorList>
            <person name="Kim M.K."/>
        </authorList>
    </citation>
    <scope>NUCLEOTIDE SEQUENCE [LARGE SCALE GENOMIC DNA]</scope>
    <source>
        <strain evidence="1 2">BT662</strain>
    </source>
</reference>
<dbReference type="EMBL" id="JADQDM010000008">
    <property type="protein sequence ID" value="MBF9222676.1"/>
    <property type="molecule type" value="Genomic_DNA"/>
</dbReference>
<gene>
    <name evidence="1" type="ORF">I2H31_16345</name>
</gene>